<dbReference type="Pfam" id="PF09826">
    <property type="entry name" value="Beta_propel"/>
    <property type="match status" value="1"/>
</dbReference>
<feature type="region of interest" description="Disordered" evidence="1">
    <location>
        <begin position="81"/>
        <end position="128"/>
    </location>
</feature>
<evidence type="ECO:0000313" key="3">
    <source>
        <dbReference type="EMBL" id="MCY1008970.1"/>
    </source>
</evidence>
<evidence type="ECO:0000313" key="4">
    <source>
        <dbReference type="Proteomes" id="UP001150924"/>
    </source>
</evidence>
<dbReference type="EMBL" id="JAPNKE010000002">
    <property type="protein sequence ID" value="MCY1008970.1"/>
    <property type="molecule type" value="Genomic_DNA"/>
</dbReference>
<dbReference type="PROSITE" id="PS51257">
    <property type="entry name" value="PROKAR_LIPOPROTEIN"/>
    <property type="match status" value="1"/>
</dbReference>
<proteinExistence type="predicted"/>
<dbReference type="InterPro" id="IPR019198">
    <property type="entry name" value="Beta_propeller_containing"/>
</dbReference>
<feature type="chain" id="PRO_5040739796" evidence="2">
    <location>
        <begin position="20"/>
        <end position="716"/>
    </location>
</feature>
<comment type="caution">
    <text evidence="3">The sequence shown here is derived from an EMBL/GenBank/DDBJ whole genome shotgun (WGS) entry which is preliminary data.</text>
</comment>
<feature type="compositionally biased region" description="Gly residues" evidence="1">
    <location>
        <begin position="83"/>
        <end position="103"/>
    </location>
</feature>
<accession>A0A9X3ETH4</accession>
<keyword evidence="2" id="KW-0732">Signal</keyword>
<dbReference type="AlphaFoldDB" id="A0A9X3ETH4"/>
<dbReference type="RefSeq" id="WP_267771623.1">
    <property type="nucleotide sequence ID" value="NZ_JAPNKE010000002.1"/>
</dbReference>
<evidence type="ECO:0000256" key="1">
    <source>
        <dbReference type="SAM" id="MobiDB-lite"/>
    </source>
</evidence>
<sequence length="716" mass="77499">MSRPFALALPAFLFLGALATGCSDQEQPGGSDLNPRVLYAFDSCDDLLGYTKGEAKALIEKYGNLDGYDYGGGWFGDPVSGGESTGGLTGSGSDGAGDSGGDGESPPQDGGNGEGEGPGNDYSGTNVQEAGVDEPDIVKTDGERILAFARGKLHFVDASGASPTLRSSLEIGADLYDVQLFMHEDRALLLVRSWPYYYGDWEGAPQPSGVDLQQYFGPDFYNSITRLIEVDISNPDAMKVVSNLHITGELVSARMVEGVARVVVRSQPNGLKFKDPYEFFDYAAYEQGGAGEALYNHLWQIALSQSKVHNTAVIDGSTIENWLPRYVREDLSQGQAEVSSGVLLACDDVMHPGVYSGLSTLGVLTVDLDGHLNPTGGVGVFSAGETVYASKQNLYVATTPWNPADSDPEASAEEQGRTTYIHKFDIQDRTRAAYVASGSVRGWLLSQWAMSEYEGDLRVASTDILGWDNATSESFVSVLRQESDELQQIGQVGGLGKTEQIQGVRFIGDKGYVVTFRQTDPLYTVDVSDPAKPVVAGELKIPGFSAYLHPVGEDLILGVGRDGTEEGQLLGIQLSLFDVSDDAAPKQLHKTSIGSEWGWSEALFDHKAFLWWGKTGLAMLPLEWSSYDDNLGYTWEQGAFGFRVDEADGISLVGEVQHPEPVVDECWDEYYGCYYSPMLRRSIVIGEQVFTLSDVGLKASALADLSDAHWIEFPQD</sequence>
<organism evidence="3 4">
    <name type="scientific">Nannocystis pusilla</name>
    <dbReference type="NCBI Taxonomy" id="889268"/>
    <lineage>
        <taxon>Bacteria</taxon>
        <taxon>Pseudomonadati</taxon>
        <taxon>Myxococcota</taxon>
        <taxon>Polyangia</taxon>
        <taxon>Nannocystales</taxon>
        <taxon>Nannocystaceae</taxon>
        <taxon>Nannocystis</taxon>
    </lineage>
</organism>
<evidence type="ECO:0000256" key="2">
    <source>
        <dbReference type="SAM" id="SignalP"/>
    </source>
</evidence>
<feature type="signal peptide" evidence="2">
    <location>
        <begin position="1"/>
        <end position="19"/>
    </location>
</feature>
<reference evidence="3" key="1">
    <citation type="submission" date="2022-11" db="EMBL/GenBank/DDBJ databases">
        <title>Minimal conservation of predation-associated metabolite biosynthetic gene clusters underscores biosynthetic potential of Myxococcota including descriptions for ten novel species: Archangium lansinium sp. nov., Myxococcus landrumus sp. nov., Nannocystis bai.</title>
        <authorList>
            <person name="Ahearne A."/>
            <person name="Stevens C."/>
            <person name="Phillips K."/>
        </authorList>
    </citation>
    <scope>NUCLEOTIDE SEQUENCE</scope>
    <source>
        <strain evidence="3">Na p29</strain>
    </source>
</reference>
<dbReference type="Proteomes" id="UP001150924">
    <property type="component" value="Unassembled WGS sequence"/>
</dbReference>
<protein>
    <submittedName>
        <fullName evidence="3">Beta-propeller domain-containing protein</fullName>
    </submittedName>
</protein>
<name>A0A9X3ETH4_9BACT</name>
<gene>
    <name evidence="3" type="ORF">OV079_26115</name>
</gene>
<keyword evidence="4" id="KW-1185">Reference proteome</keyword>